<reference evidence="5 7" key="1">
    <citation type="journal article" date="2012" name="Nature">
        <title>Algal genomes reveal evolutionary mosaicism and the fate of nucleomorphs.</title>
        <authorList>
            <consortium name="DOE Joint Genome Institute"/>
            <person name="Curtis B.A."/>
            <person name="Tanifuji G."/>
            <person name="Burki F."/>
            <person name="Gruber A."/>
            <person name="Irimia M."/>
            <person name="Maruyama S."/>
            <person name="Arias M.C."/>
            <person name="Ball S.G."/>
            <person name="Gile G.H."/>
            <person name="Hirakawa Y."/>
            <person name="Hopkins J.F."/>
            <person name="Kuo A."/>
            <person name="Rensing S.A."/>
            <person name="Schmutz J."/>
            <person name="Symeonidi A."/>
            <person name="Elias M."/>
            <person name="Eveleigh R.J."/>
            <person name="Herman E.K."/>
            <person name="Klute M.J."/>
            <person name="Nakayama T."/>
            <person name="Obornik M."/>
            <person name="Reyes-Prieto A."/>
            <person name="Armbrust E.V."/>
            <person name="Aves S.J."/>
            <person name="Beiko R.G."/>
            <person name="Coutinho P."/>
            <person name="Dacks J.B."/>
            <person name="Durnford D.G."/>
            <person name="Fast N.M."/>
            <person name="Green B.R."/>
            <person name="Grisdale C.J."/>
            <person name="Hempel F."/>
            <person name="Henrissat B."/>
            <person name="Hoppner M.P."/>
            <person name="Ishida K."/>
            <person name="Kim E."/>
            <person name="Koreny L."/>
            <person name="Kroth P.G."/>
            <person name="Liu Y."/>
            <person name="Malik S.B."/>
            <person name="Maier U.G."/>
            <person name="McRose D."/>
            <person name="Mock T."/>
            <person name="Neilson J.A."/>
            <person name="Onodera N.T."/>
            <person name="Poole A.M."/>
            <person name="Pritham E.J."/>
            <person name="Richards T.A."/>
            <person name="Rocap G."/>
            <person name="Roy S.W."/>
            <person name="Sarai C."/>
            <person name="Schaack S."/>
            <person name="Shirato S."/>
            <person name="Slamovits C.H."/>
            <person name="Spencer D.F."/>
            <person name="Suzuki S."/>
            <person name="Worden A.Z."/>
            <person name="Zauner S."/>
            <person name="Barry K."/>
            <person name="Bell C."/>
            <person name="Bharti A.K."/>
            <person name="Crow J.A."/>
            <person name="Grimwood J."/>
            <person name="Kramer R."/>
            <person name="Lindquist E."/>
            <person name="Lucas S."/>
            <person name="Salamov A."/>
            <person name="McFadden G.I."/>
            <person name="Lane C.E."/>
            <person name="Keeling P.J."/>
            <person name="Gray M.W."/>
            <person name="Grigoriev I.V."/>
            <person name="Archibald J.M."/>
        </authorList>
    </citation>
    <scope>NUCLEOTIDE SEQUENCE</scope>
    <source>
        <strain evidence="5 7">CCMP2712</strain>
    </source>
</reference>
<dbReference type="AlphaFoldDB" id="L1J2Q2"/>
<evidence type="ECO:0000256" key="2">
    <source>
        <dbReference type="SAM" id="Coils"/>
    </source>
</evidence>
<feature type="compositionally biased region" description="Polar residues" evidence="3">
    <location>
        <begin position="381"/>
        <end position="404"/>
    </location>
</feature>
<keyword evidence="1 2" id="KW-0175">Coiled coil</keyword>
<evidence type="ECO:0000313" key="6">
    <source>
        <dbReference type="EnsemblProtists" id="EKX42793"/>
    </source>
</evidence>
<keyword evidence="7" id="KW-1185">Reference proteome</keyword>
<feature type="coiled-coil region" evidence="2">
    <location>
        <begin position="62"/>
        <end position="110"/>
    </location>
</feature>
<dbReference type="KEGG" id="gtt:GUITHDRAFT_87954"/>
<accession>L1J2Q2</accession>
<protein>
    <recommendedName>
        <fullName evidence="4">DUF4200 domain-containing protein</fullName>
    </recommendedName>
</protein>
<name>L1J2Q2_GUITC</name>
<dbReference type="RefSeq" id="XP_005829773.1">
    <property type="nucleotide sequence ID" value="XM_005829716.1"/>
</dbReference>
<evidence type="ECO:0000256" key="3">
    <source>
        <dbReference type="SAM" id="MobiDB-lite"/>
    </source>
</evidence>
<proteinExistence type="predicted"/>
<evidence type="ECO:0000313" key="7">
    <source>
        <dbReference type="Proteomes" id="UP000011087"/>
    </source>
</evidence>
<sequence length="404" mass="45899">MSAEQLDMNTIEPISTGKKSMFITQNANVTSKQHKTVKLPRIESANRSIADMSHQSSQSTELLKANREMQEVQQQLDLKKAEHHERMAKCKEKEETLAIKAQKLKSEEAKFQLFLKENDAKRSRALKRAQDEVNIRRGKEKEAEALVLECRNINDKLNLARSRLDEHLIYQTYLEKVVEHSEDFTEVSDILKRYQTLSATNDDLQTMVQKNIDDTETYRHHLSQMTKRLQNEVLVKSSEIAEHQERLEKARIETVIADSHKATREDEVKDGIRELGESQMAIFNLFNRCRATHMADSRPKQETKDPFLALRYIEERFRDLAMIVKDGYDQGVVGKVKVREAAVEKQAAHQAANARWGAAGQPATKAAGRPSKRAEGGAMTSHASQSGFFGTNSGSTLKSQPPLQ</sequence>
<reference evidence="7" key="2">
    <citation type="submission" date="2012-11" db="EMBL/GenBank/DDBJ databases">
        <authorList>
            <person name="Kuo A."/>
            <person name="Curtis B.A."/>
            <person name="Tanifuji G."/>
            <person name="Burki F."/>
            <person name="Gruber A."/>
            <person name="Irimia M."/>
            <person name="Maruyama S."/>
            <person name="Arias M.C."/>
            <person name="Ball S.G."/>
            <person name="Gile G.H."/>
            <person name="Hirakawa Y."/>
            <person name="Hopkins J.F."/>
            <person name="Rensing S.A."/>
            <person name="Schmutz J."/>
            <person name="Symeonidi A."/>
            <person name="Elias M."/>
            <person name="Eveleigh R.J."/>
            <person name="Herman E.K."/>
            <person name="Klute M.J."/>
            <person name="Nakayama T."/>
            <person name="Obornik M."/>
            <person name="Reyes-Prieto A."/>
            <person name="Armbrust E.V."/>
            <person name="Aves S.J."/>
            <person name="Beiko R.G."/>
            <person name="Coutinho P."/>
            <person name="Dacks J.B."/>
            <person name="Durnford D.G."/>
            <person name="Fast N.M."/>
            <person name="Green B.R."/>
            <person name="Grisdale C."/>
            <person name="Hempe F."/>
            <person name="Henrissat B."/>
            <person name="Hoppner M.P."/>
            <person name="Ishida K.-I."/>
            <person name="Kim E."/>
            <person name="Koreny L."/>
            <person name="Kroth P.G."/>
            <person name="Liu Y."/>
            <person name="Malik S.-B."/>
            <person name="Maier U.G."/>
            <person name="McRose D."/>
            <person name="Mock T."/>
            <person name="Neilson J.A."/>
            <person name="Onodera N.T."/>
            <person name="Poole A.M."/>
            <person name="Pritham E.J."/>
            <person name="Richards T.A."/>
            <person name="Rocap G."/>
            <person name="Roy S.W."/>
            <person name="Sarai C."/>
            <person name="Schaack S."/>
            <person name="Shirato S."/>
            <person name="Slamovits C.H."/>
            <person name="Spencer D.F."/>
            <person name="Suzuki S."/>
            <person name="Worden A.Z."/>
            <person name="Zauner S."/>
            <person name="Barry K."/>
            <person name="Bell C."/>
            <person name="Bharti A.K."/>
            <person name="Crow J.A."/>
            <person name="Grimwood J."/>
            <person name="Kramer R."/>
            <person name="Lindquist E."/>
            <person name="Lucas S."/>
            <person name="Salamov A."/>
            <person name="McFadden G.I."/>
            <person name="Lane C.E."/>
            <person name="Keeling P.J."/>
            <person name="Gray M.W."/>
            <person name="Grigoriev I.V."/>
            <person name="Archibald J.M."/>
        </authorList>
    </citation>
    <scope>NUCLEOTIDE SEQUENCE</scope>
    <source>
        <strain evidence="7">CCMP2712</strain>
    </source>
</reference>
<dbReference type="EMBL" id="JH993014">
    <property type="protein sequence ID" value="EKX42793.1"/>
    <property type="molecule type" value="Genomic_DNA"/>
</dbReference>
<dbReference type="GO" id="GO:0005856">
    <property type="term" value="C:cytoskeleton"/>
    <property type="evidence" value="ECO:0007669"/>
    <property type="project" value="UniProtKB-ARBA"/>
</dbReference>
<feature type="region of interest" description="Disordered" evidence="3">
    <location>
        <begin position="351"/>
        <end position="404"/>
    </location>
</feature>
<dbReference type="EnsemblProtists" id="EKX42793">
    <property type="protein sequence ID" value="EKX42793"/>
    <property type="gene ID" value="GUITHDRAFT_87954"/>
</dbReference>
<gene>
    <name evidence="5" type="ORF">GUITHDRAFT_87954</name>
</gene>
<dbReference type="GeneID" id="17299497"/>
<dbReference type="InterPro" id="IPR051147">
    <property type="entry name" value="CFAP_domain-containing"/>
</dbReference>
<evidence type="ECO:0000259" key="4">
    <source>
        <dbReference type="Pfam" id="PF13863"/>
    </source>
</evidence>
<dbReference type="OMA" id="RRAIHKY"/>
<dbReference type="eggNOG" id="ENOG502QPVT">
    <property type="taxonomic scope" value="Eukaryota"/>
</dbReference>
<dbReference type="PANTHER" id="PTHR21683">
    <property type="entry name" value="COILED-COIL DOMAIN-CONTAINING PROTEIN 42 LIKE-2-LIKE-RELATED"/>
    <property type="match status" value="1"/>
</dbReference>
<evidence type="ECO:0000313" key="5">
    <source>
        <dbReference type="EMBL" id="EKX42793.1"/>
    </source>
</evidence>
<dbReference type="PaxDb" id="55529-EKX42793"/>
<dbReference type="Pfam" id="PF13863">
    <property type="entry name" value="DUF4200"/>
    <property type="match status" value="1"/>
</dbReference>
<dbReference type="STRING" id="905079.L1J2Q2"/>
<dbReference type="OrthoDB" id="2134857at2759"/>
<feature type="domain" description="DUF4200" evidence="4">
    <location>
        <begin position="62"/>
        <end position="179"/>
    </location>
</feature>
<dbReference type="InterPro" id="IPR025252">
    <property type="entry name" value="DUF4200"/>
</dbReference>
<dbReference type="PANTHER" id="PTHR21683:SF2">
    <property type="entry name" value="COILED-COIL DOMAIN-CONTAINING PROTEIN 42 LIKE-2-LIKE"/>
    <property type="match status" value="1"/>
</dbReference>
<dbReference type="Proteomes" id="UP000011087">
    <property type="component" value="Unassembled WGS sequence"/>
</dbReference>
<reference evidence="6" key="3">
    <citation type="submission" date="2016-03" db="UniProtKB">
        <authorList>
            <consortium name="EnsemblProtists"/>
        </authorList>
    </citation>
    <scope>IDENTIFICATION</scope>
</reference>
<organism evidence="5">
    <name type="scientific">Guillardia theta (strain CCMP2712)</name>
    <name type="common">Cryptophyte</name>
    <dbReference type="NCBI Taxonomy" id="905079"/>
    <lineage>
        <taxon>Eukaryota</taxon>
        <taxon>Cryptophyceae</taxon>
        <taxon>Pyrenomonadales</taxon>
        <taxon>Geminigeraceae</taxon>
        <taxon>Guillardia</taxon>
    </lineage>
</organism>
<feature type="compositionally biased region" description="Low complexity" evidence="3">
    <location>
        <begin position="351"/>
        <end position="363"/>
    </location>
</feature>
<dbReference type="HOGENOM" id="CLU_682320_0_0_1"/>
<evidence type="ECO:0000256" key="1">
    <source>
        <dbReference type="ARBA" id="ARBA00023054"/>
    </source>
</evidence>